<organism evidence="2 3">
    <name type="scientific">Selenomonas dianae</name>
    <dbReference type="NCBI Taxonomy" id="135079"/>
    <lineage>
        <taxon>Bacteria</taxon>
        <taxon>Bacillati</taxon>
        <taxon>Bacillota</taxon>
        <taxon>Negativicutes</taxon>
        <taxon>Selenomonadales</taxon>
        <taxon>Selenomonadaceae</taxon>
        <taxon>Selenomonas</taxon>
    </lineage>
</organism>
<feature type="domain" description="Carrier" evidence="1">
    <location>
        <begin position="1"/>
        <end position="77"/>
    </location>
</feature>
<name>A0ABN0TAZ0_9FIRM</name>
<proteinExistence type="predicted"/>
<evidence type="ECO:0000259" key="1">
    <source>
        <dbReference type="PROSITE" id="PS50075"/>
    </source>
</evidence>
<reference evidence="2 3" key="1">
    <citation type="journal article" date="2019" name="Int. J. Syst. Evol. Microbiol.">
        <title>The Global Catalogue of Microorganisms (GCM) 10K type strain sequencing project: providing services to taxonomists for standard genome sequencing and annotation.</title>
        <authorList>
            <consortium name="The Broad Institute Genomics Platform"/>
            <consortium name="The Broad Institute Genome Sequencing Center for Infectious Disease"/>
            <person name="Wu L."/>
            <person name="Ma J."/>
        </authorList>
    </citation>
    <scope>NUCLEOTIDE SEQUENCE [LARGE SCALE GENOMIC DNA]</scope>
    <source>
        <strain evidence="2 3">JCM 8542</strain>
    </source>
</reference>
<sequence length="79" mass="8777">MYPVVKKIIEIMNEIRPYEEITETTELIQSGILDSLAILHLAAQLENAFDVEIADEALTAVNFANADAISELVRKSKMA</sequence>
<accession>A0ABN0TAZ0</accession>
<dbReference type="InterPro" id="IPR009081">
    <property type="entry name" value="PP-bd_ACP"/>
</dbReference>
<keyword evidence="3" id="KW-1185">Reference proteome</keyword>
<protein>
    <recommendedName>
        <fullName evidence="1">Carrier domain-containing protein</fullName>
    </recommendedName>
</protein>
<dbReference type="Gene3D" id="1.10.1200.10">
    <property type="entry name" value="ACP-like"/>
    <property type="match status" value="1"/>
</dbReference>
<dbReference type="EMBL" id="BAAACR010000013">
    <property type="protein sequence ID" value="GAA0217141.1"/>
    <property type="molecule type" value="Genomic_DNA"/>
</dbReference>
<evidence type="ECO:0000313" key="2">
    <source>
        <dbReference type="EMBL" id="GAA0217141.1"/>
    </source>
</evidence>
<dbReference type="SUPFAM" id="SSF47336">
    <property type="entry name" value="ACP-like"/>
    <property type="match status" value="1"/>
</dbReference>
<dbReference type="InterPro" id="IPR036736">
    <property type="entry name" value="ACP-like_sf"/>
</dbReference>
<evidence type="ECO:0000313" key="3">
    <source>
        <dbReference type="Proteomes" id="UP001500399"/>
    </source>
</evidence>
<comment type="caution">
    <text evidence="2">The sequence shown here is derived from an EMBL/GenBank/DDBJ whole genome shotgun (WGS) entry which is preliminary data.</text>
</comment>
<dbReference type="PROSITE" id="PS50075">
    <property type="entry name" value="CARRIER"/>
    <property type="match status" value="1"/>
</dbReference>
<gene>
    <name evidence="2" type="ORF">GCM10008919_20470</name>
</gene>
<dbReference type="Proteomes" id="UP001500399">
    <property type="component" value="Unassembled WGS sequence"/>
</dbReference>
<dbReference type="Pfam" id="PF00550">
    <property type="entry name" value="PP-binding"/>
    <property type="match status" value="1"/>
</dbReference>